<accession>A0A7D9JV70</accession>
<dbReference type="InterPro" id="IPR011042">
    <property type="entry name" value="6-blade_b-propeller_TolB-like"/>
</dbReference>
<gene>
    <name evidence="1" type="ORF">PACLA_8A056052</name>
</gene>
<dbReference type="InterPro" id="IPR011041">
    <property type="entry name" value="Quinoprot_gluc/sorb_DH_b-prop"/>
</dbReference>
<evidence type="ECO:0000313" key="2">
    <source>
        <dbReference type="Proteomes" id="UP001152795"/>
    </source>
</evidence>
<comment type="caution">
    <text evidence="1">The sequence shown here is derived from an EMBL/GenBank/DDBJ whole genome shotgun (WGS) entry which is preliminary data.</text>
</comment>
<dbReference type="Pfam" id="PF07995">
    <property type="entry name" value="GSDH"/>
    <property type="match status" value="1"/>
</dbReference>
<sequence length="375" mass="42529">MWWFKNCAMAMFLSLVVFVLTCYSVQSHPQCLDSQPPFKPNAKRMWCKDSFKLGCCTKRDDSKLKALYDTALKTVNAQNKSQCKRYLSKVVCLKCHSWSAHIYDVEANPNYNAKAALPCLGWKFCTNFVTHCAQAIEYIYGAAMKTRNITLGDFCRESEVALNKDLCYPKIKKTVRQLKNSKPDNIARGLNATQKGCLCVREVIHNLRNPLALLHANDQTHRMFIVEQIGLVYVILPNERKLDTPFMDIRSKVLTSSAFGDERGLLGMVFHPKYRENGRLFVYYITKKVGNKKKTDPKEWWLGTSVAVLSEWRVSGADLNRVDQHSEKVLMSIEQPKGNHNGGQLLFGKDKYLYVFPGDGGAAGDPFGKFGNALN</sequence>
<feature type="non-terminal residue" evidence="1">
    <location>
        <position position="1"/>
    </location>
</feature>
<dbReference type="PANTHER" id="PTHR19328:SF75">
    <property type="entry name" value="ALDOSE SUGAR DEHYDROGENASE YLII"/>
    <property type="match status" value="1"/>
</dbReference>
<dbReference type="Gene3D" id="2.120.10.30">
    <property type="entry name" value="TolB, C-terminal domain"/>
    <property type="match status" value="1"/>
</dbReference>
<organism evidence="1 2">
    <name type="scientific">Paramuricea clavata</name>
    <name type="common">Red gorgonian</name>
    <name type="synonym">Violescent sea-whip</name>
    <dbReference type="NCBI Taxonomy" id="317549"/>
    <lineage>
        <taxon>Eukaryota</taxon>
        <taxon>Metazoa</taxon>
        <taxon>Cnidaria</taxon>
        <taxon>Anthozoa</taxon>
        <taxon>Octocorallia</taxon>
        <taxon>Malacalcyonacea</taxon>
        <taxon>Plexauridae</taxon>
        <taxon>Paramuricea</taxon>
    </lineage>
</organism>
<dbReference type="PANTHER" id="PTHR19328">
    <property type="entry name" value="HEDGEHOG-INTERACTING PROTEIN"/>
    <property type="match status" value="1"/>
</dbReference>
<dbReference type="InterPro" id="IPR012938">
    <property type="entry name" value="Glc/Sorbosone_DH"/>
</dbReference>
<proteinExistence type="predicted"/>
<dbReference type="SUPFAM" id="SSF50952">
    <property type="entry name" value="Soluble quinoprotein glucose dehydrogenase"/>
    <property type="match status" value="1"/>
</dbReference>
<dbReference type="Proteomes" id="UP001152795">
    <property type="component" value="Unassembled WGS sequence"/>
</dbReference>
<name>A0A7D9JV70_PARCT</name>
<keyword evidence="2" id="KW-1185">Reference proteome</keyword>
<protein>
    <submittedName>
        <fullName evidence="1">HHIP 2</fullName>
    </submittedName>
</protein>
<dbReference type="OrthoDB" id="10266706at2759"/>
<dbReference type="AlphaFoldDB" id="A0A7D9JV70"/>
<dbReference type="EMBL" id="CACRXK020021627">
    <property type="protein sequence ID" value="CAB4036025.1"/>
    <property type="molecule type" value="Genomic_DNA"/>
</dbReference>
<reference evidence="1" key="1">
    <citation type="submission" date="2020-04" db="EMBL/GenBank/DDBJ databases">
        <authorList>
            <person name="Alioto T."/>
            <person name="Alioto T."/>
            <person name="Gomez Garrido J."/>
        </authorList>
    </citation>
    <scope>NUCLEOTIDE SEQUENCE</scope>
    <source>
        <strain evidence="1">A484AB</strain>
    </source>
</reference>
<evidence type="ECO:0000313" key="1">
    <source>
        <dbReference type="EMBL" id="CAB4036025.1"/>
    </source>
</evidence>